<dbReference type="Proteomes" id="UP001234989">
    <property type="component" value="Chromosome 4"/>
</dbReference>
<evidence type="ECO:0000313" key="2">
    <source>
        <dbReference type="Proteomes" id="UP001234989"/>
    </source>
</evidence>
<gene>
    <name evidence="1" type="ORF">MTR67_017201</name>
</gene>
<sequence>MQRGSSLTLKYSTGSTANRMLALGNCVCIIRCRPTGISTLNVRVCIIPFRGDAAEVLLPPSRSISMARNRQFGGDLPTTLHFIGIVNDVVLGVSWLATLGPVVTAYAARIFEFSMSGSLVRWVGDSPTELQRVHFHSL</sequence>
<proteinExistence type="predicted"/>
<organism evidence="1 2">
    <name type="scientific">Solanum verrucosum</name>
    <dbReference type="NCBI Taxonomy" id="315347"/>
    <lineage>
        <taxon>Eukaryota</taxon>
        <taxon>Viridiplantae</taxon>
        <taxon>Streptophyta</taxon>
        <taxon>Embryophyta</taxon>
        <taxon>Tracheophyta</taxon>
        <taxon>Spermatophyta</taxon>
        <taxon>Magnoliopsida</taxon>
        <taxon>eudicotyledons</taxon>
        <taxon>Gunneridae</taxon>
        <taxon>Pentapetalae</taxon>
        <taxon>asterids</taxon>
        <taxon>lamiids</taxon>
        <taxon>Solanales</taxon>
        <taxon>Solanaceae</taxon>
        <taxon>Solanoideae</taxon>
        <taxon>Solaneae</taxon>
        <taxon>Solanum</taxon>
    </lineage>
</organism>
<reference evidence="1" key="1">
    <citation type="submission" date="2023-08" db="EMBL/GenBank/DDBJ databases">
        <title>A de novo genome assembly of Solanum verrucosum Schlechtendal, a Mexican diploid species geographically isolated from the other diploid A-genome species in potato relatives.</title>
        <authorList>
            <person name="Hosaka K."/>
        </authorList>
    </citation>
    <scope>NUCLEOTIDE SEQUENCE</scope>
    <source>
        <tissue evidence="1">Young leaves</tissue>
    </source>
</reference>
<accession>A0AAF0QND0</accession>
<name>A0AAF0QND0_SOLVR</name>
<dbReference type="AlphaFoldDB" id="A0AAF0QND0"/>
<protein>
    <submittedName>
        <fullName evidence="1">Uncharacterized protein</fullName>
    </submittedName>
</protein>
<evidence type="ECO:0000313" key="1">
    <source>
        <dbReference type="EMBL" id="WMV23816.1"/>
    </source>
</evidence>
<keyword evidence="2" id="KW-1185">Reference proteome</keyword>
<dbReference type="EMBL" id="CP133615">
    <property type="protein sequence ID" value="WMV23816.1"/>
    <property type="molecule type" value="Genomic_DNA"/>
</dbReference>